<evidence type="ECO:0000313" key="3">
    <source>
        <dbReference type="Proteomes" id="UP000494216"/>
    </source>
</evidence>
<reference evidence="2 3" key="1">
    <citation type="submission" date="2020-02" db="EMBL/GenBank/DDBJ databases">
        <authorList>
            <person name="Hogendoorn C."/>
        </authorList>
    </citation>
    <scope>NUCLEOTIDE SEQUENCE [LARGE SCALE GENOMIC DNA]</scope>
    <source>
        <strain evidence="2">METHB21</strain>
    </source>
</reference>
<evidence type="ECO:0000256" key="1">
    <source>
        <dbReference type="SAM" id="Phobius"/>
    </source>
</evidence>
<dbReference type="AlphaFoldDB" id="A0A8S0XUD1"/>
<dbReference type="Proteomes" id="UP000494216">
    <property type="component" value="Unassembled WGS sequence"/>
</dbReference>
<feature type="transmembrane region" description="Helical" evidence="1">
    <location>
        <begin position="141"/>
        <end position="164"/>
    </location>
</feature>
<name>A0A8S0XUD1_9GAMM</name>
<gene>
    <name evidence="2" type="ORF">METHB2_650016</name>
</gene>
<protein>
    <submittedName>
        <fullName evidence="2">Uncharacterized protein</fullName>
    </submittedName>
</protein>
<evidence type="ECO:0000313" key="2">
    <source>
        <dbReference type="EMBL" id="CAA9892328.1"/>
    </source>
</evidence>
<accession>A0A8S0XUD1</accession>
<dbReference type="EMBL" id="CADCXN010000097">
    <property type="protein sequence ID" value="CAA9892328.1"/>
    <property type="molecule type" value="Genomic_DNA"/>
</dbReference>
<organism evidence="2 3">
    <name type="scientific">Candidatus Methylobacter favarea</name>
    <dbReference type="NCBI Taxonomy" id="2707345"/>
    <lineage>
        <taxon>Bacteria</taxon>
        <taxon>Pseudomonadati</taxon>
        <taxon>Pseudomonadota</taxon>
        <taxon>Gammaproteobacteria</taxon>
        <taxon>Methylococcales</taxon>
        <taxon>Methylococcaceae</taxon>
        <taxon>Methylobacter</taxon>
    </lineage>
</organism>
<dbReference type="RefSeq" id="WP_174627114.1">
    <property type="nucleotide sequence ID" value="NZ_CADCXN010000097.1"/>
</dbReference>
<keyword evidence="3" id="KW-1185">Reference proteome</keyword>
<keyword evidence="1" id="KW-0472">Membrane</keyword>
<keyword evidence="1" id="KW-0812">Transmembrane</keyword>
<comment type="caution">
    <text evidence="2">The sequence shown here is derived from an EMBL/GenBank/DDBJ whole genome shotgun (WGS) entry which is preliminary data.</text>
</comment>
<keyword evidence="1" id="KW-1133">Transmembrane helix</keyword>
<sequence>MEKERILRQLEDKLLPSVQTLARNEASEHDFFPALLWMLLEKSKDSENLLKESGTVVSDQLNKAVSFILTKNQDSDIKLEQLLKINEENINEHISKTTTTIKNDSNISQEKTEKLFESKYSLINQQIEEIKNTQLKMGKKFSVWFLVFSIFQITILATSAVILIKSL</sequence>
<proteinExistence type="predicted"/>